<evidence type="ECO:0000313" key="2">
    <source>
        <dbReference type="EMBL" id="MCP9273597.1"/>
    </source>
</evidence>
<proteinExistence type="predicted"/>
<accession>A0ABT1M721</accession>
<evidence type="ECO:0000256" key="1">
    <source>
        <dbReference type="SAM" id="MobiDB-lite"/>
    </source>
</evidence>
<dbReference type="Proteomes" id="UP001651690">
    <property type="component" value="Unassembled WGS sequence"/>
</dbReference>
<keyword evidence="3" id="KW-1185">Reference proteome</keyword>
<name>A0ABT1M721_9MYCO</name>
<comment type="caution">
    <text evidence="2">The sequence shown here is derived from an EMBL/GenBank/DDBJ whole genome shotgun (WGS) entry which is preliminary data.</text>
</comment>
<gene>
    <name evidence="2" type="ORF">NM203_15515</name>
</gene>
<reference evidence="2 3" key="1">
    <citation type="submission" date="2022-06" db="EMBL/GenBank/DDBJ databases">
        <title>Mycolicibacterium sp. CAU 1645 isolated from seawater.</title>
        <authorList>
            <person name="Kim W."/>
        </authorList>
    </citation>
    <scope>NUCLEOTIDE SEQUENCE [LARGE SCALE GENOMIC DNA]</scope>
    <source>
        <strain evidence="2 3">CAU 1645</strain>
    </source>
</reference>
<organism evidence="2 3">
    <name type="scientific">Mycolicibacterium arenosum</name>
    <dbReference type="NCBI Taxonomy" id="2952157"/>
    <lineage>
        <taxon>Bacteria</taxon>
        <taxon>Bacillati</taxon>
        <taxon>Actinomycetota</taxon>
        <taxon>Actinomycetes</taxon>
        <taxon>Mycobacteriales</taxon>
        <taxon>Mycobacteriaceae</taxon>
        <taxon>Mycolicibacterium</taxon>
    </lineage>
</organism>
<protein>
    <submittedName>
        <fullName evidence="2">Uncharacterized protein</fullName>
    </submittedName>
</protein>
<evidence type="ECO:0000313" key="3">
    <source>
        <dbReference type="Proteomes" id="UP001651690"/>
    </source>
</evidence>
<dbReference type="EMBL" id="JANDBD010000006">
    <property type="protein sequence ID" value="MCP9273597.1"/>
    <property type="molecule type" value="Genomic_DNA"/>
</dbReference>
<feature type="region of interest" description="Disordered" evidence="1">
    <location>
        <begin position="51"/>
        <end position="100"/>
    </location>
</feature>
<sequence length="100" mass="10656">MRHYTVAAPAPQTPEEATRQQCGLLPDDDPSVTVLFAEVDAILCAAAAACSPRRPPAPPAAGCVLRGPRPAGRTSMRTRRRWTSPVGDVLAVQRSPPKDE</sequence>